<reference evidence="13 14" key="1">
    <citation type="journal article" date="2008" name="BMC Genomics">
        <title>Complete genome of Phenylobacterium zucineum - a novel facultative intracellular bacterium isolated from human erythroleukemia cell line K562.</title>
        <authorList>
            <person name="Luo Y."/>
            <person name="Xu X."/>
            <person name="Ding Z."/>
            <person name="Liu Z."/>
            <person name="Zhang B."/>
            <person name="Yan Z."/>
            <person name="Sun J."/>
            <person name="Hu S."/>
            <person name="Hu X."/>
        </authorList>
    </citation>
    <scope>NUCLEOTIDE SEQUENCE [LARGE SCALE GENOMIC DNA]</scope>
    <source>
        <strain evidence="14">HLK1</strain>
        <plasmid evidence="14">Plasmid pHLK1</plasmid>
    </source>
</reference>
<evidence type="ECO:0000256" key="1">
    <source>
        <dbReference type="ARBA" id="ARBA00004127"/>
    </source>
</evidence>
<evidence type="ECO:0000256" key="5">
    <source>
        <dbReference type="ARBA" id="ARBA00022840"/>
    </source>
</evidence>
<feature type="domain" description="Cation-transporting P-type ATPase N-terminal" evidence="12">
    <location>
        <begin position="24"/>
        <end position="97"/>
    </location>
</feature>
<dbReference type="SFLD" id="SFLDG00002">
    <property type="entry name" value="C1.7:_P-type_atpase_like"/>
    <property type="match status" value="1"/>
</dbReference>
<evidence type="ECO:0000256" key="6">
    <source>
        <dbReference type="ARBA" id="ARBA00022842"/>
    </source>
</evidence>
<dbReference type="HOGENOM" id="CLU_002360_4_1_5"/>
<keyword evidence="3 11" id="KW-0812">Transmembrane</keyword>
<dbReference type="Gene3D" id="1.20.1110.10">
    <property type="entry name" value="Calcium-transporting ATPase, transmembrane domain"/>
    <property type="match status" value="2"/>
</dbReference>
<evidence type="ECO:0000256" key="9">
    <source>
        <dbReference type="ARBA" id="ARBA00023136"/>
    </source>
</evidence>
<dbReference type="SUPFAM" id="SSF81653">
    <property type="entry name" value="Calcium ATPase, transduction domain A"/>
    <property type="match status" value="1"/>
</dbReference>
<dbReference type="InterPro" id="IPR008250">
    <property type="entry name" value="ATPase_P-typ_transduc_dom_A_sf"/>
</dbReference>
<dbReference type="InterPro" id="IPR023214">
    <property type="entry name" value="HAD_sf"/>
</dbReference>
<feature type="transmembrane region" description="Helical" evidence="11">
    <location>
        <begin position="292"/>
        <end position="321"/>
    </location>
</feature>
<protein>
    <submittedName>
        <fullName evidence="13">H+ transporting ATPase, proton pump</fullName>
    </submittedName>
</protein>
<dbReference type="SUPFAM" id="SSF81665">
    <property type="entry name" value="Calcium ATPase, transmembrane domain M"/>
    <property type="match status" value="1"/>
</dbReference>
<dbReference type="Gene3D" id="3.40.50.1000">
    <property type="entry name" value="HAD superfamily/HAD-like"/>
    <property type="match status" value="1"/>
</dbReference>
<dbReference type="RefSeq" id="WP_012520373.1">
    <property type="nucleotide sequence ID" value="NC_011143.1"/>
</dbReference>
<evidence type="ECO:0000256" key="10">
    <source>
        <dbReference type="SAM" id="MobiDB-lite"/>
    </source>
</evidence>
<dbReference type="GO" id="GO:0012505">
    <property type="term" value="C:endomembrane system"/>
    <property type="evidence" value="ECO:0007669"/>
    <property type="project" value="UniProtKB-SubCell"/>
</dbReference>
<dbReference type="Pfam" id="PF00122">
    <property type="entry name" value="E1-E2_ATPase"/>
    <property type="match status" value="1"/>
</dbReference>
<sequence length="892" mass="94187">MTLPSPAPAVQRRPLPASPERWDEWHSSDIGRVFLVLDTGTSGLSAAEANARLARFGPNALPAAPRRGPLRRFLAQFNHVLIFLLLGATALTLALGHRLDAGVILGVVLINAVIGLVQEGRAERALEAIGAMLSPMATALRAGQRVRLPAHDLVPGDVVLLEAGDRIPADLRLFESRALQIDESALTGESVPVVKDVAASPALAALGDRSCMAYSGTLVTVGTGRGVTVATGASTELGRISGLVSSVRTVTSPLIRRMDAFSRRLVIAVLVFGAATLAAAVLWRGYAFADAFLAAVSLVVAGIPEGLPAVMTITLAVGVQVMARRNAIVRRLPAIETLGSVSIICTDKTGTLTLNQMTVVSPVPLNASEADLARAAILASDAEEREDGLLVGDPMETALLRFARDAGLDPRAERKAHPRLDAIPFDAAHRFLASLNRSGDAAMAFIKGAPESVLAMCSTQDGLSGEEPLQIARCHEVVHHLASQGQRVIAVARKLMAENATDIDFPHLQSGAVLVGLIGLEDPPKEEAVNAVSDCRAAGIRVKMITGDHAATAKAIAHRLGLENPNEAVTGAELDELDAAAFSAVAHRVDVFARVSPDHKLRLVEALQSGGAIVAMTGDGVNDAPALKRADVGVAMGQRGTDAAKEAAAIVLADDNFATIARAVAAGRTVYDNLRKVILFELPTNGGEAIVVIATILAGVTMPITPLQVLWVNMVTAVTLSVALAFEPAEPGVMRRPPRPVAAPLLSRFLVWRISLVSLLFGAAVFAFFLWARARGAGLEEARTIAVNVLVVGEIFYLFSTRFLRGWSLTWRGVLGTPAVIVCVGVVVVLQLLFTYAPPFQVLFESRPVSLPDGAAIVGSGVALLLIMEADKATYRWRRRRKTLIEPSPTQP</sequence>
<dbReference type="FunFam" id="3.40.50.1000:FF:000083">
    <property type="entry name" value="Sodium/potassium-transporting ATPase subunit alpha"/>
    <property type="match status" value="1"/>
</dbReference>
<dbReference type="Gene3D" id="2.70.150.10">
    <property type="entry name" value="Calcium-transporting ATPase, cytoplasmic transduction domain A"/>
    <property type="match status" value="1"/>
</dbReference>
<feature type="transmembrane region" description="Helical" evidence="11">
    <location>
        <begin position="685"/>
        <end position="704"/>
    </location>
</feature>
<evidence type="ECO:0000256" key="8">
    <source>
        <dbReference type="ARBA" id="ARBA00022989"/>
    </source>
</evidence>
<feature type="transmembrane region" description="Helical" evidence="11">
    <location>
        <begin position="265"/>
        <end position="286"/>
    </location>
</feature>
<dbReference type="InterPro" id="IPR023298">
    <property type="entry name" value="ATPase_P-typ_TM_dom_sf"/>
</dbReference>
<evidence type="ECO:0000256" key="2">
    <source>
        <dbReference type="ARBA" id="ARBA00022553"/>
    </source>
</evidence>
<evidence type="ECO:0000259" key="12">
    <source>
        <dbReference type="SMART" id="SM00831"/>
    </source>
</evidence>
<dbReference type="KEGG" id="pzu:PHZ_p0130"/>
<keyword evidence="14" id="KW-1185">Reference proteome</keyword>
<feature type="transmembrane region" description="Helical" evidence="11">
    <location>
        <begin position="784"/>
        <end position="801"/>
    </location>
</feature>
<dbReference type="FunFam" id="2.70.150.10:FF:000160">
    <property type="entry name" value="Sarcoplasmic/endoplasmic reticulum calcium ATPase 1"/>
    <property type="match status" value="1"/>
</dbReference>
<name>B4RI98_PHEZH</name>
<dbReference type="Pfam" id="PF08282">
    <property type="entry name" value="Hydrolase_3"/>
    <property type="match status" value="1"/>
</dbReference>
<dbReference type="Gene3D" id="3.40.1110.10">
    <property type="entry name" value="Calcium-transporting ATPase, cytoplasmic domain N"/>
    <property type="match status" value="1"/>
</dbReference>
<keyword evidence="2" id="KW-0597">Phosphoprotein</keyword>
<dbReference type="GO" id="GO:0016887">
    <property type="term" value="F:ATP hydrolysis activity"/>
    <property type="evidence" value="ECO:0007669"/>
    <property type="project" value="InterPro"/>
</dbReference>
<geneLocation type="plasmid" evidence="14">
    <name>pHLK1</name>
</geneLocation>
<accession>B4RI98</accession>
<dbReference type="InterPro" id="IPR044492">
    <property type="entry name" value="P_typ_ATPase_HD_dom"/>
</dbReference>
<dbReference type="eggNOG" id="COG0474">
    <property type="taxonomic scope" value="Bacteria"/>
</dbReference>
<evidence type="ECO:0000256" key="7">
    <source>
        <dbReference type="ARBA" id="ARBA00022967"/>
    </source>
</evidence>
<evidence type="ECO:0000256" key="4">
    <source>
        <dbReference type="ARBA" id="ARBA00022741"/>
    </source>
</evidence>
<feature type="transmembrane region" description="Helical" evidence="11">
    <location>
        <begin position="854"/>
        <end position="871"/>
    </location>
</feature>
<dbReference type="AlphaFoldDB" id="B4RI98"/>
<dbReference type="InterPro" id="IPR004014">
    <property type="entry name" value="ATPase_P-typ_cation-transptr_N"/>
</dbReference>
<dbReference type="EMBL" id="CP000748">
    <property type="protein sequence ID" value="ACG80073.1"/>
    <property type="molecule type" value="Genomic_DNA"/>
</dbReference>
<dbReference type="PROSITE" id="PS00154">
    <property type="entry name" value="ATPASE_E1_E2"/>
    <property type="match status" value="1"/>
</dbReference>
<feature type="transmembrane region" description="Helical" evidence="11">
    <location>
        <begin position="813"/>
        <end position="834"/>
    </location>
</feature>
<dbReference type="InterPro" id="IPR006068">
    <property type="entry name" value="ATPase_P-typ_cation-transptr_C"/>
</dbReference>
<keyword evidence="6" id="KW-0460">Magnesium</keyword>
<keyword evidence="9 11" id="KW-0472">Membrane</keyword>
<keyword evidence="13" id="KW-0614">Plasmid</keyword>
<evidence type="ECO:0000256" key="3">
    <source>
        <dbReference type="ARBA" id="ARBA00022692"/>
    </source>
</evidence>
<dbReference type="PRINTS" id="PR00120">
    <property type="entry name" value="HATPASE"/>
</dbReference>
<dbReference type="SUPFAM" id="SSF56784">
    <property type="entry name" value="HAD-like"/>
    <property type="match status" value="1"/>
</dbReference>
<dbReference type="InterPro" id="IPR036412">
    <property type="entry name" value="HAD-like_sf"/>
</dbReference>
<dbReference type="InterPro" id="IPR059000">
    <property type="entry name" value="ATPase_P-type_domA"/>
</dbReference>
<dbReference type="Pfam" id="PF00690">
    <property type="entry name" value="Cation_ATPase_N"/>
    <property type="match status" value="1"/>
</dbReference>
<keyword evidence="4" id="KW-0547">Nucleotide-binding</keyword>
<keyword evidence="5" id="KW-0067">ATP-binding</keyword>
<feature type="transmembrane region" description="Helical" evidence="11">
    <location>
        <begin position="73"/>
        <end position="95"/>
    </location>
</feature>
<keyword evidence="7" id="KW-1278">Translocase</keyword>
<feature type="transmembrane region" description="Helical" evidence="11">
    <location>
        <begin position="710"/>
        <end position="729"/>
    </location>
</feature>
<dbReference type="Pfam" id="PF00689">
    <property type="entry name" value="Cation_ATPase_C"/>
    <property type="match status" value="1"/>
</dbReference>
<dbReference type="SMART" id="SM00831">
    <property type="entry name" value="Cation_ATPase_N"/>
    <property type="match status" value="1"/>
</dbReference>
<keyword evidence="8 11" id="KW-1133">Transmembrane helix</keyword>
<dbReference type="SFLD" id="SFLDS00003">
    <property type="entry name" value="Haloacid_Dehalogenase"/>
    <property type="match status" value="1"/>
</dbReference>
<feature type="transmembrane region" description="Helical" evidence="11">
    <location>
        <begin position="750"/>
        <end position="772"/>
    </location>
</feature>
<proteinExistence type="predicted"/>
<feature type="transmembrane region" description="Helical" evidence="11">
    <location>
        <begin position="101"/>
        <end position="117"/>
    </location>
</feature>
<dbReference type="PANTHER" id="PTHR42861">
    <property type="entry name" value="CALCIUM-TRANSPORTING ATPASE"/>
    <property type="match status" value="1"/>
</dbReference>
<dbReference type="InterPro" id="IPR023299">
    <property type="entry name" value="ATPase_P-typ_cyto_dom_N"/>
</dbReference>
<dbReference type="GO" id="GO:0005524">
    <property type="term" value="F:ATP binding"/>
    <property type="evidence" value="ECO:0007669"/>
    <property type="project" value="UniProtKB-KW"/>
</dbReference>
<dbReference type="PRINTS" id="PR00119">
    <property type="entry name" value="CATATPASE"/>
</dbReference>
<dbReference type="Proteomes" id="UP000001868">
    <property type="component" value="Plasmid pHLK1"/>
</dbReference>
<dbReference type="InterPro" id="IPR018303">
    <property type="entry name" value="ATPase_P-typ_P_site"/>
</dbReference>
<dbReference type="GO" id="GO:0016020">
    <property type="term" value="C:membrane"/>
    <property type="evidence" value="ECO:0007669"/>
    <property type="project" value="InterPro"/>
</dbReference>
<dbReference type="OrthoDB" id="9813266at2"/>
<organism evidence="13 14">
    <name type="scientific">Phenylobacterium zucineum (strain HLK1)</name>
    <dbReference type="NCBI Taxonomy" id="450851"/>
    <lineage>
        <taxon>Bacteria</taxon>
        <taxon>Pseudomonadati</taxon>
        <taxon>Pseudomonadota</taxon>
        <taxon>Alphaproteobacteria</taxon>
        <taxon>Caulobacterales</taxon>
        <taxon>Caulobacteraceae</taxon>
        <taxon>Phenylobacterium</taxon>
    </lineage>
</organism>
<dbReference type="NCBIfam" id="TIGR01494">
    <property type="entry name" value="ATPase_P-type"/>
    <property type="match status" value="3"/>
</dbReference>
<comment type="subcellular location">
    <subcellularLocation>
        <location evidence="1">Endomembrane system</location>
        <topology evidence="1">Multi-pass membrane protein</topology>
    </subcellularLocation>
</comment>
<dbReference type="GO" id="GO:0015662">
    <property type="term" value="F:P-type ion transporter activity"/>
    <property type="evidence" value="ECO:0007669"/>
    <property type="project" value="UniProtKB-ARBA"/>
</dbReference>
<dbReference type="InterPro" id="IPR001757">
    <property type="entry name" value="P_typ_ATPase"/>
</dbReference>
<gene>
    <name evidence="13" type="ordered locus">PHZ_p0130</name>
</gene>
<evidence type="ECO:0000313" key="14">
    <source>
        <dbReference type="Proteomes" id="UP000001868"/>
    </source>
</evidence>
<dbReference type="SFLD" id="SFLDF00027">
    <property type="entry name" value="p-type_atpase"/>
    <property type="match status" value="1"/>
</dbReference>
<evidence type="ECO:0000256" key="11">
    <source>
        <dbReference type="SAM" id="Phobius"/>
    </source>
</evidence>
<evidence type="ECO:0000313" key="13">
    <source>
        <dbReference type="EMBL" id="ACG80073.1"/>
    </source>
</evidence>
<dbReference type="Pfam" id="PF13246">
    <property type="entry name" value="Cation_ATPase"/>
    <property type="match status" value="1"/>
</dbReference>
<feature type="region of interest" description="Disordered" evidence="10">
    <location>
        <begin position="1"/>
        <end position="21"/>
    </location>
</feature>